<keyword evidence="16" id="KW-0520">NAD</keyword>
<evidence type="ECO:0000256" key="11">
    <source>
        <dbReference type="ARBA" id="ARBA00022857"/>
    </source>
</evidence>
<evidence type="ECO:0000313" key="28">
    <source>
        <dbReference type="Proteomes" id="UP000242188"/>
    </source>
</evidence>
<keyword evidence="9" id="KW-0547">Nucleotide-binding</keyword>
<dbReference type="SUPFAM" id="SSF51735">
    <property type="entry name" value="NAD(P)-binding Rossmann-fold domains"/>
    <property type="match status" value="1"/>
</dbReference>
<dbReference type="Pfam" id="PF12769">
    <property type="entry name" value="PNTB_4TM"/>
    <property type="match status" value="1"/>
</dbReference>
<evidence type="ECO:0000256" key="2">
    <source>
        <dbReference type="ARBA" id="ARBA00004429"/>
    </source>
</evidence>
<evidence type="ECO:0000256" key="24">
    <source>
        <dbReference type="SAM" id="Phobius"/>
    </source>
</evidence>
<dbReference type="Pfam" id="PF05222">
    <property type="entry name" value="AlaDh_PNT_N"/>
    <property type="match status" value="1"/>
</dbReference>
<comment type="similarity">
    <text evidence="21">In the C-terminal section; belongs to the PNT beta subunit family.</text>
</comment>
<dbReference type="SUPFAM" id="SSF52467">
    <property type="entry name" value="DHS-like NAD/FAD-binding domain"/>
    <property type="match status" value="1"/>
</dbReference>
<evidence type="ECO:0000256" key="5">
    <source>
        <dbReference type="ARBA" id="ARBA00012943"/>
    </source>
</evidence>
<accession>A0A210QYJ6</accession>
<evidence type="ECO:0000256" key="9">
    <source>
        <dbReference type="ARBA" id="ARBA00022741"/>
    </source>
</evidence>
<comment type="subunit">
    <text evidence="4">Homodimer.</text>
</comment>
<dbReference type="NCBIfam" id="TIGR00561">
    <property type="entry name" value="pntA"/>
    <property type="match status" value="1"/>
</dbReference>
<dbReference type="OrthoDB" id="37244at2759"/>
<comment type="caution">
    <text evidence="27">The sequence shown here is derived from an EMBL/GenBank/DDBJ whole genome shotgun (WGS) entry which is preliminary data.</text>
</comment>
<proteinExistence type="inferred from homology"/>
<dbReference type="NCBIfam" id="NF006942">
    <property type="entry name" value="PRK09424.1"/>
    <property type="match status" value="1"/>
</dbReference>
<evidence type="ECO:0000256" key="15">
    <source>
        <dbReference type="ARBA" id="ARBA00022990"/>
    </source>
</evidence>
<evidence type="ECO:0000256" key="4">
    <source>
        <dbReference type="ARBA" id="ARBA00011738"/>
    </source>
</evidence>
<dbReference type="FunFam" id="3.40.50.1220:FF:000002">
    <property type="entry name" value="NAD(P) transhydrogenase subunit beta"/>
    <property type="match status" value="1"/>
</dbReference>
<dbReference type="InterPro" id="IPR029035">
    <property type="entry name" value="DHS-like_NAD/FAD-binding_dom"/>
</dbReference>
<dbReference type="SMART" id="SM01003">
    <property type="entry name" value="AlaDh_PNT_N"/>
    <property type="match status" value="1"/>
</dbReference>
<reference evidence="27 28" key="1">
    <citation type="journal article" date="2017" name="Nat. Ecol. Evol.">
        <title>Scallop genome provides insights into evolution of bilaterian karyotype and development.</title>
        <authorList>
            <person name="Wang S."/>
            <person name="Zhang J."/>
            <person name="Jiao W."/>
            <person name="Li J."/>
            <person name="Xun X."/>
            <person name="Sun Y."/>
            <person name="Guo X."/>
            <person name="Huan P."/>
            <person name="Dong B."/>
            <person name="Zhang L."/>
            <person name="Hu X."/>
            <person name="Sun X."/>
            <person name="Wang J."/>
            <person name="Zhao C."/>
            <person name="Wang Y."/>
            <person name="Wang D."/>
            <person name="Huang X."/>
            <person name="Wang R."/>
            <person name="Lv J."/>
            <person name="Li Y."/>
            <person name="Zhang Z."/>
            <person name="Liu B."/>
            <person name="Lu W."/>
            <person name="Hui Y."/>
            <person name="Liang J."/>
            <person name="Zhou Z."/>
            <person name="Hou R."/>
            <person name="Li X."/>
            <person name="Liu Y."/>
            <person name="Li H."/>
            <person name="Ning X."/>
            <person name="Lin Y."/>
            <person name="Zhao L."/>
            <person name="Xing Q."/>
            <person name="Dou J."/>
            <person name="Li Y."/>
            <person name="Mao J."/>
            <person name="Guo H."/>
            <person name="Dou H."/>
            <person name="Li T."/>
            <person name="Mu C."/>
            <person name="Jiang W."/>
            <person name="Fu Q."/>
            <person name="Fu X."/>
            <person name="Miao Y."/>
            <person name="Liu J."/>
            <person name="Yu Q."/>
            <person name="Li R."/>
            <person name="Liao H."/>
            <person name="Li X."/>
            <person name="Kong Y."/>
            <person name="Jiang Z."/>
            <person name="Chourrout D."/>
            <person name="Li R."/>
            <person name="Bao Z."/>
        </authorList>
    </citation>
    <scope>NUCLEOTIDE SEQUENCE [LARGE SCALE GENOMIC DNA]</scope>
    <source>
        <strain evidence="27 28">PY_sf001</strain>
    </source>
</reference>
<dbReference type="AlphaFoldDB" id="A0A210QYJ6"/>
<protein>
    <recommendedName>
        <fullName evidence="22">NAD(P) transhydrogenase, mitochondrial</fullName>
        <ecNumber evidence="5">7.1.1.1</ecNumber>
    </recommendedName>
    <alternativeName>
        <fullName evidence="23">Nicotinamide nucleotide transhydrogenase</fullName>
    </alternativeName>
</protein>
<evidence type="ECO:0000256" key="19">
    <source>
        <dbReference type="ARBA" id="ARBA00048202"/>
    </source>
</evidence>
<dbReference type="GO" id="GO:0005743">
    <property type="term" value="C:mitochondrial inner membrane"/>
    <property type="evidence" value="ECO:0007669"/>
    <property type="project" value="UniProtKB-SubCell"/>
</dbReference>
<evidence type="ECO:0000256" key="18">
    <source>
        <dbReference type="ARBA" id="ARBA00023136"/>
    </source>
</evidence>
<feature type="transmembrane region" description="Helical" evidence="24">
    <location>
        <begin position="479"/>
        <end position="498"/>
    </location>
</feature>
<dbReference type="GO" id="GO:0005886">
    <property type="term" value="C:plasma membrane"/>
    <property type="evidence" value="ECO:0007669"/>
    <property type="project" value="UniProtKB-SubCell"/>
</dbReference>
<keyword evidence="18 24" id="KW-0472">Membrane</keyword>
<dbReference type="SUPFAM" id="SSF52283">
    <property type="entry name" value="Formate/glycerate dehydrogenase catalytic domain-like"/>
    <property type="match status" value="1"/>
</dbReference>
<dbReference type="PANTHER" id="PTHR10160">
    <property type="entry name" value="NAD(P) TRANSHYDROGENASE"/>
    <property type="match status" value="1"/>
</dbReference>
<evidence type="ECO:0000259" key="25">
    <source>
        <dbReference type="SMART" id="SM01002"/>
    </source>
</evidence>
<feature type="domain" description="Alanine dehydrogenase/pyridine nucleotide transhydrogenase N-terminal" evidence="26">
    <location>
        <begin position="57"/>
        <end position="190"/>
    </location>
</feature>
<feature type="transmembrane region" description="Helical" evidence="24">
    <location>
        <begin position="787"/>
        <end position="809"/>
    </location>
</feature>
<feature type="transmembrane region" description="Helical" evidence="24">
    <location>
        <begin position="510"/>
        <end position="531"/>
    </location>
</feature>
<keyword evidence="14 24" id="KW-1133">Transmembrane helix</keyword>
<evidence type="ECO:0000256" key="6">
    <source>
        <dbReference type="ARBA" id="ARBA00022475"/>
    </source>
</evidence>
<keyword evidence="12" id="KW-0809">Transit peptide</keyword>
<evidence type="ECO:0000256" key="10">
    <source>
        <dbReference type="ARBA" id="ARBA00022792"/>
    </source>
</evidence>
<dbReference type="Gene3D" id="3.40.50.720">
    <property type="entry name" value="NAD(P)-binding Rossmann-like Domain"/>
    <property type="match status" value="2"/>
</dbReference>
<gene>
    <name evidence="27" type="ORF">KP79_PYT24070</name>
</gene>
<keyword evidence="7" id="KW-0997">Cell inner membrane</keyword>
<comment type="subcellular location">
    <subcellularLocation>
        <location evidence="2">Cell inner membrane</location>
        <topology evidence="2">Multi-pass membrane protein</topology>
    </subcellularLocation>
    <subcellularLocation>
        <location evidence="1">Mitochondrion inner membrane</location>
        <topology evidence="1">Multi-pass membrane protein</topology>
        <orientation evidence="1">Matrix side</orientation>
    </subcellularLocation>
</comment>
<keyword evidence="28" id="KW-1185">Reference proteome</keyword>
<feature type="transmembrane region" description="Helical" evidence="24">
    <location>
        <begin position="725"/>
        <end position="750"/>
    </location>
</feature>
<evidence type="ECO:0000256" key="17">
    <source>
        <dbReference type="ARBA" id="ARBA00023128"/>
    </source>
</evidence>
<dbReference type="SMART" id="SM01002">
    <property type="entry name" value="AlaDh_PNT_C"/>
    <property type="match status" value="1"/>
</dbReference>
<keyword evidence="13" id="KW-1278">Translocase</keyword>
<evidence type="ECO:0000256" key="20">
    <source>
        <dbReference type="ARBA" id="ARBA00054910"/>
    </source>
</evidence>
<dbReference type="InterPro" id="IPR034300">
    <property type="entry name" value="PNTB-like"/>
</dbReference>
<keyword evidence="15" id="KW-0007">Acetylation</keyword>
<evidence type="ECO:0000256" key="22">
    <source>
        <dbReference type="ARBA" id="ARBA00074145"/>
    </source>
</evidence>
<name>A0A210QYJ6_MIZYE</name>
<dbReference type="CDD" id="cd05304">
    <property type="entry name" value="Rubrum_tdh"/>
    <property type="match status" value="1"/>
</dbReference>
<feature type="transmembrane region" description="Helical" evidence="24">
    <location>
        <begin position="629"/>
        <end position="649"/>
    </location>
</feature>
<dbReference type="PANTHER" id="PTHR10160:SF19">
    <property type="entry name" value="PROTON-TRANSLOCATING NAD(P)(+) TRANSHYDROGENASE"/>
    <property type="match status" value="1"/>
</dbReference>
<dbReference type="InterPro" id="IPR007886">
    <property type="entry name" value="AlaDH/PNT_N"/>
</dbReference>
<evidence type="ECO:0000256" key="8">
    <source>
        <dbReference type="ARBA" id="ARBA00022692"/>
    </source>
</evidence>
<evidence type="ECO:0000256" key="1">
    <source>
        <dbReference type="ARBA" id="ARBA00004292"/>
    </source>
</evidence>
<evidence type="ECO:0000259" key="26">
    <source>
        <dbReference type="SMART" id="SM01003"/>
    </source>
</evidence>
<dbReference type="InterPro" id="IPR024605">
    <property type="entry name" value="NADP_transhyd_a_C"/>
</dbReference>
<keyword evidence="8 24" id="KW-0812">Transmembrane</keyword>
<dbReference type="Pfam" id="PF01262">
    <property type="entry name" value="AlaDh_PNT_C"/>
    <property type="match status" value="1"/>
</dbReference>
<evidence type="ECO:0000256" key="12">
    <source>
        <dbReference type="ARBA" id="ARBA00022946"/>
    </source>
</evidence>
<evidence type="ECO:0000256" key="3">
    <source>
        <dbReference type="ARBA" id="ARBA00005624"/>
    </source>
</evidence>
<comment type="function">
    <text evidence="20">The transhydrogenation between NADH and NADP is coupled to respiration and ATP hydrolysis and functions as a proton pump across the membrane. May play a role in reactive oxygen species (ROS) detoxification in the adrenal gland.</text>
</comment>
<keyword evidence="17" id="KW-0496">Mitochondrion</keyword>
<dbReference type="Proteomes" id="UP000242188">
    <property type="component" value="Unassembled WGS sequence"/>
</dbReference>
<keyword evidence="10" id="KW-0999">Mitochondrion inner membrane</keyword>
<evidence type="ECO:0000256" key="13">
    <source>
        <dbReference type="ARBA" id="ARBA00022967"/>
    </source>
</evidence>
<feature type="transmembrane region" description="Helical" evidence="24">
    <location>
        <begin position="762"/>
        <end position="781"/>
    </location>
</feature>
<comment type="catalytic activity">
    <reaction evidence="19">
        <text>NAD(+) + NADPH + H(+)(in) = NADH + NADP(+) + H(+)(out)</text>
        <dbReference type="Rhea" id="RHEA:47992"/>
        <dbReference type="ChEBI" id="CHEBI:15378"/>
        <dbReference type="ChEBI" id="CHEBI:57540"/>
        <dbReference type="ChEBI" id="CHEBI:57783"/>
        <dbReference type="ChEBI" id="CHEBI:57945"/>
        <dbReference type="ChEBI" id="CHEBI:58349"/>
        <dbReference type="EC" id="7.1.1.1"/>
    </reaction>
</comment>
<comment type="similarity">
    <text evidence="3">In the N-terminal section; belongs to the AlaDH/PNT family.</text>
</comment>
<dbReference type="GO" id="GO:0006740">
    <property type="term" value="P:NADPH regeneration"/>
    <property type="evidence" value="ECO:0007669"/>
    <property type="project" value="TreeGrafter"/>
</dbReference>
<evidence type="ECO:0000256" key="21">
    <source>
        <dbReference type="ARBA" id="ARBA00061558"/>
    </source>
</evidence>
<evidence type="ECO:0000256" key="14">
    <source>
        <dbReference type="ARBA" id="ARBA00022989"/>
    </source>
</evidence>
<dbReference type="STRING" id="6573.A0A210QYJ6"/>
<dbReference type="InterPro" id="IPR007698">
    <property type="entry name" value="AlaDH/PNT_NAD(H)-bd"/>
</dbReference>
<dbReference type="Gene3D" id="3.40.50.1220">
    <property type="entry name" value="TPP-binding domain"/>
    <property type="match status" value="1"/>
</dbReference>
<organism evidence="27 28">
    <name type="scientific">Mizuhopecten yessoensis</name>
    <name type="common">Japanese scallop</name>
    <name type="synonym">Patinopecten yessoensis</name>
    <dbReference type="NCBI Taxonomy" id="6573"/>
    <lineage>
        <taxon>Eukaryota</taxon>
        <taxon>Metazoa</taxon>
        <taxon>Spiralia</taxon>
        <taxon>Lophotrochozoa</taxon>
        <taxon>Mollusca</taxon>
        <taxon>Bivalvia</taxon>
        <taxon>Autobranchia</taxon>
        <taxon>Pteriomorphia</taxon>
        <taxon>Pectinida</taxon>
        <taxon>Pectinoidea</taxon>
        <taxon>Pectinidae</taxon>
        <taxon>Mizuhopecten</taxon>
    </lineage>
</organism>
<feature type="transmembrane region" description="Helical" evidence="24">
    <location>
        <begin position="685"/>
        <end position="705"/>
    </location>
</feature>
<feature type="transmembrane region" description="Helical" evidence="24">
    <location>
        <begin position="578"/>
        <end position="599"/>
    </location>
</feature>
<keyword evidence="6" id="KW-1003">Cell membrane</keyword>
<evidence type="ECO:0000313" key="27">
    <source>
        <dbReference type="EMBL" id="OWF53848.1"/>
    </source>
</evidence>
<dbReference type="FunFam" id="3.40.50.720:FF:000028">
    <property type="entry name" value="NAD(P) transhydrogenase subunit alpha"/>
    <property type="match status" value="1"/>
</dbReference>
<evidence type="ECO:0000256" key="7">
    <source>
        <dbReference type="ARBA" id="ARBA00022519"/>
    </source>
</evidence>
<dbReference type="EMBL" id="NEDP02001201">
    <property type="protein sequence ID" value="OWF53848.1"/>
    <property type="molecule type" value="Genomic_DNA"/>
</dbReference>
<dbReference type="GO" id="GO:0050661">
    <property type="term" value="F:NADP binding"/>
    <property type="evidence" value="ECO:0007669"/>
    <property type="project" value="TreeGrafter"/>
</dbReference>
<dbReference type="GO" id="GO:0008750">
    <property type="term" value="F:proton-translocating NAD(P)+ transhydrogenase activity"/>
    <property type="evidence" value="ECO:0007669"/>
    <property type="project" value="UniProtKB-EC"/>
</dbReference>
<feature type="transmembrane region" description="Helical" evidence="24">
    <location>
        <begin position="537"/>
        <end position="558"/>
    </location>
</feature>
<feature type="domain" description="Alanine dehydrogenase/pyridine nucleotide transhydrogenase NAD(H)-binding" evidence="25">
    <location>
        <begin position="199"/>
        <end position="366"/>
    </location>
</feature>
<sequence>MLFRARQGTALFLNLGGNARTLSFNFTRGFRQNAKQYCQKVEEKTVSGTPYPNLTIGVPKERYLNEKRVALSPVAVANLTKKGFNVNIEKGAGVEAKFLDSDYEASGAKITSLKDAFQSDIVLKVRAPEESEIQNFKDNATLLSFLYPKQNAELVQKLATKKLNVFAMDMVPRISRAQVFDALSSMANIAGYKAVIESANNFGRFFTGQITAAGKVPPAKVFIIGGGVAGLSAVGTAKNMGAIVRAYDVRPAVKEQVESLGGEFLEVSVQESGAGEGGYAKDLSEMSQEFQDAQKALYAKQCKDVDIVITTALVPGKRAPILITKAMVDAMKPGSVVVDLAAEAGGNIETIKPGELYRYNDVTHVGYTDLPSRLPTQSSTLYANNISKLLLSFGEKEHFNINLEDEVVRGSIVMHNGNILPPAPPPKLDAVAPKAAAAAVKIEAPPPDKRAETMREAMLYSAGLVGAVGLGTISPNPAFATMFTTFSLSGIVGYHTVWGVTPALHSPLMSVTNAISGTTAVGGLLLMGGGYMPTNSLQAFAAAATFLSAINIGGGFSVTQRMLDMFKRPTDPPEYNSLYAIPAGAFLGSYGLAANMGSYPDVHQMVYLASGLCCVGALTGLSSQKTARVGNVLGMIGVAGALGGTLGILKPSYENFAQMAACLGSGGLLGTVFAKRMEVTDLPQVVALFHSLVGVAAVLTCYSNFLLEQPHFVTDPAANVIKTFIFLGTFIGGVTFTGSLIAFGKLHGVLKSEPLHLPGRHLLNGSMMASNVAAMGMFLASDCPTTTMGMLGVTTALSSVMGVTLTAAIGGADMPVVITVLNSYSGWALCAEGFMLNNNIMTIVGAMIGSSGAILSYIMCKAMNRSLTSVILGGYGTKGTGTGKPMEITGEHTEINVDYASELITQARSIIITPGYGLCVAKAQYPIAEMVELLKKKGINCRFGVHPVAGRMPGQLNVLLAEAGVPYDVVLEMDEINEDFPETDLVLVIGANDTVNSAAEEDPNSIIAGMPVLRVWNSKNVIVMKRTLGVGYAAVDNPIFFKENTSMLLGDAKKTCDALLSKVRAHYED</sequence>
<evidence type="ECO:0000256" key="16">
    <source>
        <dbReference type="ARBA" id="ARBA00023027"/>
    </source>
</evidence>
<feature type="transmembrane region" description="Helical" evidence="24">
    <location>
        <begin position="840"/>
        <end position="860"/>
    </location>
</feature>
<evidence type="ECO:0000256" key="23">
    <source>
        <dbReference type="ARBA" id="ARBA00079255"/>
    </source>
</evidence>
<dbReference type="InterPro" id="IPR026255">
    <property type="entry name" value="NADP_transhyd_a"/>
</dbReference>
<dbReference type="Pfam" id="PF02233">
    <property type="entry name" value="PNTB"/>
    <property type="match status" value="1"/>
</dbReference>
<dbReference type="InterPro" id="IPR036291">
    <property type="entry name" value="NAD(P)-bd_dom_sf"/>
</dbReference>
<dbReference type="EC" id="7.1.1.1" evidence="5"/>
<keyword evidence="11" id="KW-0521">NADP</keyword>
<feature type="transmembrane region" description="Helical" evidence="24">
    <location>
        <begin position="605"/>
        <end position="622"/>
    </location>
</feature>